<accession>A0ABM9CH00</accession>
<protein>
    <recommendedName>
        <fullName evidence="1">SLH domain-containing protein</fullName>
    </recommendedName>
</protein>
<reference evidence="2" key="1">
    <citation type="submission" date="2022-01" db="EMBL/GenBank/DDBJ databases">
        <authorList>
            <person name="Criscuolo A."/>
        </authorList>
    </citation>
    <scope>NUCLEOTIDE SEQUENCE</scope>
    <source>
        <strain evidence="2">CIP111891</strain>
    </source>
</reference>
<comment type="caution">
    <text evidence="2">The sequence shown here is derived from an EMBL/GenBank/DDBJ whole genome shotgun (WGS) entry which is preliminary data.</text>
</comment>
<sequence>MLMNGLKPNLDGVPLTFTDTNLVEDWAVKSVKQAVQLGLISGYPDGTFRPTVNITHAEMISMVVKALGLPLMAGIPTGYSDDADIPDWAKPAAVISSKNILLGGTIGNNFASSMLTTRAEAVTAIVRMLHLKA</sequence>
<dbReference type="InterPro" id="IPR001119">
    <property type="entry name" value="SLH_dom"/>
</dbReference>
<dbReference type="Pfam" id="PF00395">
    <property type="entry name" value="SLH"/>
    <property type="match status" value="1"/>
</dbReference>
<evidence type="ECO:0000313" key="3">
    <source>
        <dbReference type="Proteomes" id="UP000838821"/>
    </source>
</evidence>
<dbReference type="PROSITE" id="PS51272">
    <property type="entry name" value="SLH"/>
    <property type="match status" value="2"/>
</dbReference>
<keyword evidence="3" id="KW-1185">Reference proteome</keyword>
<feature type="domain" description="SLH" evidence="1">
    <location>
        <begin position="79"/>
        <end position="133"/>
    </location>
</feature>
<feature type="domain" description="SLH" evidence="1">
    <location>
        <begin position="14"/>
        <end position="77"/>
    </location>
</feature>
<proteinExistence type="predicted"/>
<organism evidence="2 3">
    <name type="scientific">Paenibacillus allorhizoplanae</name>
    <dbReference type="NCBI Taxonomy" id="2905648"/>
    <lineage>
        <taxon>Bacteria</taxon>
        <taxon>Bacillati</taxon>
        <taxon>Bacillota</taxon>
        <taxon>Bacilli</taxon>
        <taxon>Bacillales</taxon>
        <taxon>Paenibacillaceae</taxon>
        <taxon>Paenibacillus</taxon>
    </lineage>
</organism>
<gene>
    <name evidence="2" type="ORF">PAECIP111891_04046</name>
</gene>
<dbReference type="EMBL" id="CAKMMW010000013">
    <property type="protein sequence ID" value="CAH1214160.1"/>
    <property type="molecule type" value="Genomic_DNA"/>
</dbReference>
<evidence type="ECO:0000313" key="2">
    <source>
        <dbReference type="EMBL" id="CAH1214160.1"/>
    </source>
</evidence>
<dbReference type="Proteomes" id="UP000838821">
    <property type="component" value="Unassembled WGS sequence"/>
</dbReference>
<evidence type="ECO:0000259" key="1">
    <source>
        <dbReference type="PROSITE" id="PS51272"/>
    </source>
</evidence>
<name>A0ABM9CH00_9BACL</name>